<evidence type="ECO:0000313" key="2">
    <source>
        <dbReference type="Proteomes" id="UP000007755"/>
    </source>
</evidence>
<reference evidence="1" key="1">
    <citation type="submission" date="2011-02" db="EMBL/GenBank/DDBJ databases">
        <title>The genome of the leaf-cutting ant Acromyrmex echinatior suggests key adaptations to social evolution and fungus farming.</title>
        <authorList>
            <person name="Nygaard S."/>
            <person name="Zhang G."/>
        </authorList>
    </citation>
    <scope>NUCLEOTIDE SEQUENCE</scope>
</reference>
<evidence type="ECO:0000313" key="1">
    <source>
        <dbReference type="EMBL" id="EGI60924.1"/>
    </source>
</evidence>
<organism evidence="2">
    <name type="scientific">Acromyrmex echinatior</name>
    <name type="common">Panamanian leafcutter ant</name>
    <name type="synonym">Acromyrmex octospinosus echinatior</name>
    <dbReference type="NCBI Taxonomy" id="103372"/>
    <lineage>
        <taxon>Eukaryota</taxon>
        <taxon>Metazoa</taxon>
        <taxon>Ecdysozoa</taxon>
        <taxon>Arthropoda</taxon>
        <taxon>Hexapoda</taxon>
        <taxon>Insecta</taxon>
        <taxon>Pterygota</taxon>
        <taxon>Neoptera</taxon>
        <taxon>Endopterygota</taxon>
        <taxon>Hymenoptera</taxon>
        <taxon>Apocrita</taxon>
        <taxon>Aculeata</taxon>
        <taxon>Formicoidea</taxon>
        <taxon>Formicidae</taxon>
        <taxon>Myrmicinae</taxon>
        <taxon>Acromyrmex</taxon>
    </lineage>
</organism>
<dbReference type="AlphaFoldDB" id="F4WXY8"/>
<dbReference type="EMBL" id="GL888434">
    <property type="protein sequence ID" value="EGI60924.1"/>
    <property type="molecule type" value="Genomic_DNA"/>
</dbReference>
<dbReference type="InParanoid" id="F4WXY8"/>
<protein>
    <submittedName>
        <fullName evidence="1">Uncharacterized protein</fullName>
    </submittedName>
</protein>
<keyword evidence="2" id="KW-1185">Reference proteome</keyword>
<sequence>MILRNPHGRSKTRPTKKKTFDTRHMVKIQAESPEAEHFEFRCQRIYSLFLQNVYNITSGNNLNKSQSAISR</sequence>
<dbReference type="Proteomes" id="UP000007755">
    <property type="component" value="Unassembled WGS sequence"/>
</dbReference>
<gene>
    <name evidence="1" type="ORF">G5I_10843</name>
</gene>
<proteinExistence type="predicted"/>
<name>F4WXY8_ACREC</name>
<accession>F4WXY8</accession>